<dbReference type="Proteomes" id="UP000008694">
    <property type="component" value="Unassembled WGS sequence"/>
</dbReference>
<evidence type="ECO:0000313" key="3">
    <source>
        <dbReference type="Proteomes" id="UP000008694"/>
    </source>
</evidence>
<feature type="transmembrane region" description="Helical" evidence="1">
    <location>
        <begin position="12"/>
        <end position="37"/>
    </location>
</feature>
<evidence type="ECO:0000313" key="2">
    <source>
        <dbReference type="EMBL" id="EFH39285.1"/>
    </source>
</evidence>
<reference evidence="3" key="1">
    <citation type="journal article" date="2011" name="Nat. Genet.">
        <title>The Arabidopsis lyrata genome sequence and the basis of rapid genome size change.</title>
        <authorList>
            <person name="Hu T.T."/>
            <person name="Pattyn P."/>
            <person name="Bakker E.G."/>
            <person name="Cao J."/>
            <person name="Cheng J.-F."/>
            <person name="Clark R.M."/>
            <person name="Fahlgren N."/>
            <person name="Fawcett J.A."/>
            <person name="Grimwood J."/>
            <person name="Gundlach H."/>
            <person name="Haberer G."/>
            <person name="Hollister J.D."/>
            <person name="Ossowski S."/>
            <person name="Ottilar R.P."/>
            <person name="Salamov A.A."/>
            <person name="Schneeberger K."/>
            <person name="Spannagl M."/>
            <person name="Wang X."/>
            <person name="Yang L."/>
            <person name="Nasrallah M.E."/>
            <person name="Bergelson J."/>
            <person name="Carrington J.C."/>
            <person name="Gaut B.S."/>
            <person name="Schmutz J."/>
            <person name="Mayer K.F.X."/>
            <person name="Van de Peer Y."/>
            <person name="Grigoriev I.V."/>
            <person name="Nordborg M."/>
            <person name="Weigel D."/>
            <person name="Guo Y.-L."/>
        </authorList>
    </citation>
    <scope>NUCLEOTIDE SEQUENCE [LARGE SCALE GENOMIC DNA]</scope>
    <source>
        <strain evidence="3">cv. MN47</strain>
    </source>
</reference>
<dbReference type="EMBL" id="GL348755">
    <property type="protein sequence ID" value="EFH39285.1"/>
    <property type="molecule type" value="Genomic_DNA"/>
</dbReference>
<name>D7MVZ8_ARALL</name>
<dbReference type="HOGENOM" id="CLU_3109164_0_0_1"/>
<keyword evidence="1" id="KW-1133">Transmembrane helix</keyword>
<keyword evidence="1" id="KW-0812">Transmembrane</keyword>
<dbReference type="Gramene" id="scaffold_5200005.1">
    <property type="protein sequence ID" value="scaffold_5200005.1"/>
    <property type="gene ID" value="scaffold_5200005.1"/>
</dbReference>
<protein>
    <submittedName>
        <fullName evidence="2">Predicted protein</fullName>
    </submittedName>
</protein>
<accession>D7MVZ8</accession>
<sequence>MAWGGSYRCRWFLLLWNFQPFVIFPESILTVCFYSVLSYYRNYLISYICPL</sequence>
<evidence type="ECO:0000256" key="1">
    <source>
        <dbReference type="SAM" id="Phobius"/>
    </source>
</evidence>
<keyword evidence="3" id="KW-1185">Reference proteome</keyword>
<organism evidence="3">
    <name type="scientific">Arabidopsis lyrata subsp. lyrata</name>
    <name type="common">Lyre-leaved rock-cress</name>
    <dbReference type="NCBI Taxonomy" id="81972"/>
    <lineage>
        <taxon>Eukaryota</taxon>
        <taxon>Viridiplantae</taxon>
        <taxon>Streptophyta</taxon>
        <taxon>Embryophyta</taxon>
        <taxon>Tracheophyta</taxon>
        <taxon>Spermatophyta</taxon>
        <taxon>Magnoliopsida</taxon>
        <taxon>eudicotyledons</taxon>
        <taxon>Gunneridae</taxon>
        <taxon>Pentapetalae</taxon>
        <taxon>rosids</taxon>
        <taxon>malvids</taxon>
        <taxon>Brassicales</taxon>
        <taxon>Brassicaceae</taxon>
        <taxon>Camelineae</taxon>
        <taxon>Arabidopsis</taxon>
    </lineage>
</organism>
<gene>
    <name evidence="2" type="ORF">ARALYDRAFT_920765</name>
</gene>
<keyword evidence="1" id="KW-0472">Membrane</keyword>
<dbReference type="AlphaFoldDB" id="D7MVZ8"/>
<proteinExistence type="predicted"/>